<reference evidence="1" key="1">
    <citation type="journal article" date="2023" name="Science">
        <title>Genome structures resolve the early diversification of teleost fishes.</title>
        <authorList>
            <person name="Parey E."/>
            <person name="Louis A."/>
            <person name="Montfort J."/>
            <person name="Bouchez O."/>
            <person name="Roques C."/>
            <person name="Iampietro C."/>
            <person name="Lluch J."/>
            <person name="Castinel A."/>
            <person name="Donnadieu C."/>
            <person name="Desvignes T."/>
            <person name="Floi Bucao C."/>
            <person name="Jouanno E."/>
            <person name="Wen M."/>
            <person name="Mejri S."/>
            <person name="Dirks R."/>
            <person name="Jansen H."/>
            <person name="Henkel C."/>
            <person name="Chen W.J."/>
            <person name="Zahm M."/>
            <person name="Cabau C."/>
            <person name="Klopp C."/>
            <person name="Thompson A.W."/>
            <person name="Robinson-Rechavi M."/>
            <person name="Braasch I."/>
            <person name="Lecointre G."/>
            <person name="Bobe J."/>
            <person name="Postlethwait J.H."/>
            <person name="Berthelot C."/>
            <person name="Roest Crollius H."/>
            <person name="Guiguen Y."/>
        </authorList>
    </citation>
    <scope>NUCLEOTIDE SEQUENCE</scope>
    <source>
        <strain evidence="1">NC1722</strain>
    </source>
</reference>
<sequence length="131" mass="14809">MDMFVVVFIRTMHIYTRGVSVDPERAKGVRGALHQTSARSGKCRLLSNVSLEARPAFCFDPGTQTVQQLLCQSISFFFFFFFSYQIEFSSITFDIPGVLKTKNGKCNASHLVLERAFTCLSASFITTHRYS</sequence>
<dbReference type="AlphaFoldDB" id="A0AAD7SMA0"/>
<evidence type="ECO:0000313" key="2">
    <source>
        <dbReference type="Proteomes" id="UP001221898"/>
    </source>
</evidence>
<accession>A0AAD7SMA0</accession>
<organism evidence="1 2">
    <name type="scientific">Aldrovandia affinis</name>
    <dbReference type="NCBI Taxonomy" id="143900"/>
    <lineage>
        <taxon>Eukaryota</taxon>
        <taxon>Metazoa</taxon>
        <taxon>Chordata</taxon>
        <taxon>Craniata</taxon>
        <taxon>Vertebrata</taxon>
        <taxon>Euteleostomi</taxon>
        <taxon>Actinopterygii</taxon>
        <taxon>Neopterygii</taxon>
        <taxon>Teleostei</taxon>
        <taxon>Notacanthiformes</taxon>
        <taxon>Halosauridae</taxon>
        <taxon>Aldrovandia</taxon>
    </lineage>
</organism>
<gene>
    <name evidence="1" type="ORF">AAFF_G00322850</name>
</gene>
<name>A0AAD7SMA0_9TELE</name>
<dbReference type="Proteomes" id="UP001221898">
    <property type="component" value="Unassembled WGS sequence"/>
</dbReference>
<comment type="caution">
    <text evidence="1">The sequence shown here is derived from an EMBL/GenBank/DDBJ whole genome shotgun (WGS) entry which is preliminary data.</text>
</comment>
<dbReference type="EMBL" id="JAINUG010000049">
    <property type="protein sequence ID" value="KAJ8405294.1"/>
    <property type="molecule type" value="Genomic_DNA"/>
</dbReference>
<protein>
    <submittedName>
        <fullName evidence="1">Uncharacterized protein</fullName>
    </submittedName>
</protein>
<keyword evidence="2" id="KW-1185">Reference proteome</keyword>
<evidence type="ECO:0000313" key="1">
    <source>
        <dbReference type="EMBL" id="KAJ8405294.1"/>
    </source>
</evidence>
<proteinExistence type="predicted"/>